<dbReference type="EMBL" id="JAPNKE010000002">
    <property type="protein sequence ID" value="MCY1007270.1"/>
    <property type="molecule type" value="Genomic_DNA"/>
</dbReference>
<comment type="caution">
    <text evidence="2">The sequence shown here is derived from an EMBL/GenBank/DDBJ whole genome shotgun (WGS) entry which is preliminary data.</text>
</comment>
<accession>A0A9X3IXS0</accession>
<reference evidence="2" key="1">
    <citation type="submission" date="2022-11" db="EMBL/GenBank/DDBJ databases">
        <title>Minimal conservation of predation-associated metabolite biosynthetic gene clusters underscores biosynthetic potential of Myxococcota including descriptions for ten novel species: Archangium lansinium sp. nov., Myxococcus landrumus sp. nov., Nannocystis bai.</title>
        <authorList>
            <person name="Ahearne A."/>
            <person name="Stevens C."/>
            <person name="Phillips K."/>
        </authorList>
    </citation>
    <scope>NUCLEOTIDE SEQUENCE</scope>
    <source>
        <strain evidence="2">Na p29</strain>
    </source>
</reference>
<feature type="compositionally biased region" description="Basic and acidic residues" evidence="1">
    <location>
        <begin position="106"/>
        <end position="119"/>
    </location>
</feature>
<feature type="region of interest" description="Disordered" evidence="1">
    <location>
        <begin position="90"/>
        <end position="119"/>
    </location>
</feature>
<name>A0A9X3IXS0_9BACT</name>
<gene>
    <name evidence="2" type="ORF">OV079_17250</name>
</gene>
<organism evidence="2 3">
    <name type="scientific">Nannocystis pusilla</name>
    <dbReference type="NCBI Taxonomy" id="889268"/>
    <lineage>
        <taxon>Bacteria</taxon>
        <taxon>Pseudomonadati</taxon>
        <taxon>Myxococcota</taxon>
        <taxon>Polyangia</taxon>
        <taxon>Nannocystales</taxon>
        <taxon>Nannocystaceae</taxon>
        <taxon>Nannocystis</taxon>
    </lineage>
</organism>
<protein>
    <submittedName>
        <fullName evidence="2">Uncharacterized protein</fullName>
    </submittedName>
</protein>
<dbReference type="AlphaFoldDB" id="A0A9X3IXS0"/>
<dbReference type="Proteomes" id="UP001150924">
    <property type="component" value="Unassembled WGS sequence"/>
</dbReference>
<sequence>MPDLDGEAALVGAAVRGDHADRPALIGGAGELEIEVRRLGRGRAAVALDLQPWQAQAQGRQHRGLVEAADVGARGPELLRLAGGVACLRGHARSGSRPGRGGDQQGDERACRGEEHGPA</sequence>
<evidence type="ECO:0000256" key="1">
    <source>
        <dbReference type="SAM" id="MobiDB-lite"/>
    </source>
</evidence>
<keyword evidence="3" id="KW-1185">Reference proteome</keyword>
<dbReference type="RefSeq" id="WP_267769872.1">
    <property type="nucleotide sequence ID" value="NZ_JAPNKE010000002.1"/>
</dbReference>
<evidence type="ECO:0000313" key="3">
    <source>
        <dbReference type="Proteomes" id="UP001150924"/>
    </source>
</evidence>
<evidence type="ECO:0000313" key="2">
    <source>
        <dbReference type="EMBL" id="MCY1007270.1"/>
    </source>
</evidence>
<proteinExistence type="predicted"/>